<protein>
    <submittedName>
        <fullName evidence="1">Uncharacterized protein</fullName>
    </submittedName>
</protein>
<comment type="caution">
    <text evidence="1">The sequence shown here is derived from an EMBL/GenBank/DDBJ whole genome shotgun (WGS) entry which is preliminary data.</text>
</comment>
<gene>
    <name evidence="1" type="ORF">LCGC14_1862170</name>
</gene>
<name>A0A0F9GVJ7_9ZZZZ</name>
<accession>A0A0F9GVJ7</accession>
<reference evidence="1" key="1">
    <citation type="journal article" date="2015" name="Nature">
        <title>Complex archaea that bridge the gap between prokaryotes and eukaryotes.</title>
        <authorList>
            <person name="Spang A."/>
            <person name="Saw J.H."/>
            <person name="Jorgensen S.L."/>
            <person name="Zaremba-Niedzwiedzka K."/>
            <person name="Martijn J."/>
            <person name="Lind A.E."/>
            <person name="van Eijk R."/>
            <person name="Schleper C."/>
            <person name="Guy L."/>
            <person name="Ettema T.J."/>
        </authorList>
    </citation>
    <scope>NUCLEOTIDE SEQUENCE</scope>
</reference>
<feature type="non-terminal residue" evidence="1">
    <location>
        <position position="74"/>
    </location>
</feature>
<organism evidence="1">
    <name type="scientific">marine sediment metagenome</name>
    <dbReference type="NCBI Taxonomy" id="412755"/>
    <lineage>
        <taxon>unclassified sequences</taxon>
        <taxon>metagenomes</taxon>
        <taxon>ecological metagenomes</taxon>
    </lineage>
</organism>
<dbReference type="AlphaFoldDB" id="A0A0F9GVJ7"/>
<sequence length="74" mass="8031">MRELAMIKDVKFGTRDVGKAILSFTAVGLNGSSLQILSAKEAINLIEEHQIVDIGNLNGMACILETKKTETLPM</sequence>
<dbReference type="EMBL" id="LAZR01018862">
    <property type="protein sequence ID" value="KKL94681.1"/>
    <property type="molecule type" value="Genomic_DNA"/>
</dbReference>
<proteinExistence type="predicted"/>
<evidence type="ECO:0000313" key="1">
    <source>
        <dbReference type="EMBL" id="KKL94681.1"/>
    </source>
</evidence>